<sequence>MVDEVPDPQKFVSIIVKIHQESMAKSPIGNFGFDVTTHLANIPCDNDWEETWEKFFAKAMKRMLEVDELSHGHDDEEFEELKEKLLTKVIPRLLRPLESGGLKVTPCLVHSNLWPGNCMHDADTDEVMIFDSCAYRGHNESDLGSCRAPRYRMGKPFLKEYQRRMGISYPEEDWDDRNALYAIAKDEMKRMSEKYQTGFDDFKEVDSQD</sequence>
<dbReference type="SUPFAM" id="SSF56112">
    <property type="entry name" value="Protein kinase-like (PK-like)"/>
    <property type="match status" value="1"/>
</dbReference>
<dbReference type="AlphaFoldDB" id="A0A8H3G2S4"/>
<dbReference type="Pfam" id="PF03881">
    <property type="entry name" value="Fructosamin_kin"/>
    <property type="match status" value="1"/>
</dbReference>
<evidence type="ECO:0000313" key="4">
    <source>
        <dbReference type="Proteomes" id="UP000664534"/>
    </source>
</evidence>
<dbReference type="InterPro" id="IPR011009">
    <property type="entry name" value="Kinase-like_dom_sf"/>
</dbReference>
<dbReference type="InterPro" id="IPR016477">
    <property type="entry name" value="Fructo-/Ketosamine-3-kinase"/>
</dbReference>
<evidence type="ECO:0000256" key="1">
    <source>
        <dbReference type="ARBA" id="ARBA00011961"/>
    </source>
</evidence>
<evidence type="ECO:0000256" key="2">
    <source>
        <dbReference type="ARBA" id="ARBA00048655"/>
    </source>
</evidence>
<dbReference type="EC" id="2.7.1.172" evidence="1"/>
<keyword evidence="4" id="KW-1185">Reference proteome</keyword>
<comment type="caution">
    <text evidence="3">The sequence shown here is derived from an EMBL/GenBank/DDBJ whole genome shotgun (WGS) entry which is preliminary data.</text>
</comment>
<proteinExistence type="predicted"/>
<gene>
    <name evidence="3" type="ORF">IMSHALPRED_008795</name>
</gene>
<organism evidence="3 4">
    <name type="scientific">Imshaugia aleurites</name>
    <dbReference type="NCBI Taxonomy" id="172621"/>
    <lineage>
        <taxon>Eukaryota</taxon>
        <taxon>Fungi</taxon>
        <taxon>Dikarya</taxon>
        <taxon>Ascomycota</taxon>
        <taxon>Pezizomycotina</taxon>
        <taxon>Lecanoromycetes</taxon>
        <taxon>OSLEUM clade</taxon>
        <taxon>Lecanoromycetidae</taxon>
        <taxon>Lecanorales</taxon>
        <taxon>Lecanorineae</taxon>
        <taxon>Parmeliaceae</taxon>
        <taxon>Imshaugia</taxon>
    </lineage>
</organism>
<dbReference type="EMBL" id="CAJPDT010000064">
    <property type="protein sequence ID" value="CAF9932098.1"/>
    <property type="molecule type" value="Genomic_DNA"/>
</dbReference>
<dbReference type="Gene3D" id="3.90.1200.10">
    <property type="match status" value="1"/>
</dbReference>
<name>A0A8H3G2S4_9LECA</name>
<dbReference type="PANTHER" id="PTHR12149">
    <property type="entry name" value="FRUCTOSAMINE 3 KINASE-RELATED PROTEIN"/>
    <property type="match status" value="1"/>
</dbReference>
<dbReference type="OrthoDB" id="5772781at2759"/>
<protein>
    <recommendedName>
        <fullName evidence="1">protein-ribulosamine 3-kinase</fullName>
        <ecNumber evidence="1">2.7.1.172</ecNumber>
    </recommendedName>
</protein>
<comment type="catalytic activity">
    <reaction evidence="2">
        <text>N(6)-D-ribulosyl-L-lysyl-[protein] + ATP = N(6)-(3-O-phospho-D-ribulosyl)-L-lysyl-[protein] + ADP + H(+)</text>
        <dbReference type="Rhea" id="RHEA:48432"/>
        <dbReference type="Rhea" id="RHEA-COMP:12103"/>
        <dbReference type="Rhea" id="RHEA-COMP:12104"/>
        <dbReference type="ChEBI" id="CHEBI:15378"/>
        <dbReference type="ChEBI" id="CHEBI:30616"/>
        <dbReference type="ChEBI" id="CHEBI:90418"/>
        <dbReference type="ChEBI" id="CHEBI:90420"/>
        <dbReference type="ChEBI" id="CHEBI:456216"/>
        <dbReference type="EC" id="2.7.1.172"/>
    </reaction>
    <physiologicalReaction direction="left-to-right" evidence="2">
        <dbReference type="Rhea" id="RHEA:48433"/>
    </physiologicalReaction>
</comment>
<reference evidence="3" key="1">
    <citation type="submission" date="2021-03" db="EMBL/GenBank/DDBJ databases">
        <authorList>
            <person name="Tagirdzhanova G."/>
        </authorList>
    </citation>
    <scope>NUCLEOTIDE SEQUENCE</scope>
</reference>
<dbReference type="GO" id="GO:0102193">
    <property type="term" value="F:protein-ribulosamine 3-kinase activity"/>
    <property type="evidence" value="ECO:0007669"/>
    <property type="project" value="UniProtKB-EC"/>
</dbReference>
<dbReference type="PANTHER" id="PTHR12149:SF8">
    <property type="entry name" value="PROTEIN-RIBULOSAMINE 3-KINASE"/>
    <property type="match status" value="1"/>
</dbReference>
<accession>A0A8H3G2S4</accession>
<dbReference type="Proteomes" id="UP000664534">
    <property type="component" value="Unassembled WGS sequence"/>
</dbReference>
<evidence type="ECO:0000313" key="3">
    <source>
        <dbReference type="EMBL" id="CAF9932098.1"/>
    </source>
</evidence>